<gene>
    <name evidence="1" type="ORF">PGIGA_G00003720</name>
</gene>
<organism evidence="1 2">
    <name type="scientific">Pangasianodon gigas</name>
    <name type="common">Mekong giant catfish</name>
    <name type="synonym">Pangasius gigas</name>
    <dbReference type="NCBI Taxonomy" id="30993"/>
    <lineage>
        <taxon>Eukaryota</taxon>
        <taxon>Metazoa</taxon>
        <taxon>Chordata</taxon>
        <taxon>Craniata</taxon>
        <taxon>Vertebrata</taxon>
        <taxon>Euteleostomi</taxon>
        <taxon>Actinopterygii</taxon>
        <taxon>Neopterygii</taxon>
        <taxon>Teleostei</taxon>
        <taxon>Ostariophysi</taxon>
        <taxon>Siluriformes</taxon>
        <taxon>Pangasiidae</taxon>
        <taxon>Pangasianodon</taxon>
    </lineage>
</organism>
<name>A0ACC5W6L8_PANGG</name>
<keyword evidence="2" id="KW-1185">Reference proteome</keyword>
<protein>
    <submittedName>
        <fullName evidence="1">Uncharacterized protein</fullName>
    </submittedName>
</protein>
<comment type="caution">
    <text evidence="1">The sequence shown here is derived from an EMBL/GenBank/DDBJ whole genome shotgun (WGS) entry which is preliminary data.</text>
</comment>
<evidence type="ECO:0000313" key="2">
    <source>
        <dbReference type="Proteomes" id="UP000829447"/>
    </source>
</evidence>
<accession>A0ACC5W6L8</accession>
<feature type="non-terminal residue" evidence="1">
    <location>
        <position position="173"/>
    </location>
</feature>
<proteinExistence type="predicted"/>
<sequence>MDRGSALASFIKSTLPKLTELEPLLEVLQELGVQELEDLNYIQESDLLHVLKPVEVRRLLSHFKTTSQRDVLDSLPRNQLSSDTACDSPQTQPDKMSLSGGYNSPSSNSPISTSSSSMDFTPSQLYDNSWHFRFEIPWKKMPSAIIRKLETGKRPTKSERLQIIRLIVSETLT</sequence>
<evidence type="ECO:0000313" key="1">
    <source>
        <dbReference type="EMBL" id="MCI4374223.1"/>
    </source>
</evidence>
<reference evidence="1 2" key="1">
    <citation type="journal article" date="2022" name="bioRxiv">
        <title>An ancient truncated duplication of the anti-Mullerian hormone receptor type 2 gene is a potential conserved master sex determinant in the Pangasiidae catfish family.</title>
        <authorList>
            <person name="Wen M."/>
            <person name="Pan Q."/>
            <person name="Jouanno E."/>
            <person name="Montfort J."/>
            <person name="Zahm M."/>
            <person name="Cabau C."/>
            <person name="Klopp C."/>
            <person name="Iampietro C."/>
            <person name="Roques C."/>
            <person name="Bouchez O."/>
            <person name="Castinel A."/>
            <person name="Donnadieu C."/>
            <person name="Parrinello H."/>
            <person name="Poncet C."/>
            <person name="Belmonte E."/>
            <person name="Gautier V."/>
            <person name="Avarre J.-C."/>
            <person name="Dugue R."/>
            <person name="Gustiano R."/>
            <person name="Ha T.T.T."/>
            <person name="Campet M."/>
            <person name="Sriphairoj K."/>
            <person name="Ribolli J."/>
            <person name="de Almeida F.L."/>
            <person name="Desvignes T."/>
            <person name="Postlethwait J.H."/>
            <person name="Bucao C.F."/>
            <person name="Robinson-Rechavi M."/>
            <person name="Bobe J."/>
            <person name="Herpin A."/>
            <person name="Guiguen Y."/>
        </authorList>
    </citation>
    <scope>NUCLEOTIDE SEQUENCE [LARGE SCALE GENOMIC DNA]</scope>
    <source>
        <strain evidence="1">YG-Dec2019</strain>
    </source>
</reference>
<dbReference type="Proteomes" id="UP000829447">
    <property type="component" value="Linkage Group LG1"/>
</dbReference>
<dbReference type="EMBL" id="CM040454">
    <property type="protein sequence ID" value="MCI4374223.1"/>
    <property type="molecule type" value="Genomic_DNA"/>
</dbReference>